<feature type="region of interest" description="Disordered" evidence="1">
    <location>
        <begin position="1"/>
        <end position="23"/>
    </location>
</feature>
<dbReference type="Gene3D" id="3.30.420.10">
    <property type="entry name" value="Ribonuclease H-like superfamily/Ribonuclease H"/>
    <property type="match status" value="1"/>
</dbReference>
<dbReference type="PANTHER" id="PTHR47649">
    <property type="entry name" value="RIBONUCLEASE D"/>
    <property type="match status" value="1"/>
</dbReference>
<dbReference type="Pfam" id="PF18305">
    <property type="entry name" value="DNA_pol_A_exoN"/>
    <property type="match status" value="1"/>
</dbReference>
<dbReference type="InterPro" id="IPR051086">
    <property type="entry name" value="RNase_D-like"/>
</dbReference>
<dbReference type="CDD" id="cd06142">
    <property type="entry name" value="RNaseD_exo"/>
    <property type="match status" value="1"/>
</dbReference>
<dbReference type="GO" id="GO:0008408">
    <property type="term" value="F:3'-5' exonuclease activity"/>
    <property type="evidence" value="ECO:0007669"/>
    <property type="project" value="InterPro"/>
</dbReference>
<dbReference type="RefSeq" id="WP_143783216.1">
    <property type="nucleotide sequence ID" value="NZ_CP041616.1"/>
</dbReference>
<dbReference type="OrthoDB" id="144122at2"/>
<keyword evidence="4" id="KW-1185">Reference proteome</keyword>
<dbReference type="PROSITE" id="PS50967">
    <property type="entry name" value="HRDC"/>
    <property type="match status" value="1"/>
</dbReference>
<evidence type="ECO:0000313" key="4">
    <source>
        <dbReference type="Proteomes" id="UP000315395"/>
    </source>
</evidence>
<organism evidence="3 4">
    <name type="scientific">Ornithinimicrobium ciconiae</name>
    <dbReference type="NCBI Taxonomy" id="2594265"/>
    <lineage>
        <taxon>Bacteria</taxon>
        <taxon>Bacillati</taxon>
        <taxon>Actinomycetota</taxon>
        <taxon>Actinomycetes</taxon>
        <taxon>Micrococcales</taxon>
        <taxon>Ornithinimicrobiaceae</taxon>
        <taxon>Ornithinimicrobium</taxon>
    </lineage>
</organism>
<dbReference type="Pfam" id="PF01612">
    <property type="entry name" value="DNA_pol_A_exo1"/>
    <property type="match status" value="1"/>
</dbReference>
<accession>A0A516GAL4</accession>
<dbReference type="Proteomes" id="UP000315395">
    <property type="component" value="Chromosome"/>
</dbReference>
<dbReference type="GO" id="GO:0000166">
    <property type="term" value="F:nucleotide binding"/>
    <property type="evidence" value="ECO:0007669"/>
    <property type="project" value="InterPro"/>
</dbReference>
<dbReference type="GO" id="GO:0003676">
    <property type="term" value="F:nucleic acid binding"/>
    <property type="evidence" value="ECO:0007669"/>
    <property type="project" value="InterPro"/>
</dbReference>
<reference evidence="3 4" key="1">
    <citation type="submission" date="2019-07" db="EMBL/GenBank/DDBJ databases">
        <title>complete genome sequencing of Ornithinimicrobium sp. H23M54.</title>
        <authorList>
            <person name="Bae J.-W."/>
            <person name="Lee S.-Y."/>
        </authorList>
    </citation>
    <scope>NUCLEOTIDE SEQUENCE [LARGE SCALE GENOMIC DNA]</scope>
    <source>
        <strain evidence="3 4">H23M54</strain>
    </source>
</reference>
<dbReference type="InterPro" id="IPR010997">
    <property type="entry name" value="HRDC-like_sf"/>
</dbReference>
<dbReference type="EMBL" id="CP041616">
    <property type="protein sequence ID" value="QDO88538.1"/>
    <property type="molecule type" value="Genomic_DNA"/>
</dbReference>
<dbReference type="InterPro" id="IPR044876">
    <property type="entry name" value="HRDC_dom_sf"/>
</dbReference>
<proteinExistence type="predicted"/>
<dbReference type="InterPro" id="IPR041605">
    <property type="entry name" value="Exo_C"/>
</dbReference>
<dbReference type="SUPFAM" id="SSF47819">
    <property type="entry name" value="HRDC-like"/>
    <property type="match status" value="1"/>
</dbReference>
<name>A0A516GAL4_9MICO</name>
<dbReference type="Pfam" id="PF00570">
    <property type="entry name" value="HRDC"/>
    <property type="match status" value="1"/>
</dbReference>
<dbReference type="SMART" id="SM00474">
    <property type="entry name" value="35EXOc"/>
    <property type="match status" value="1"/>
</dbReference>
<dbReference type="InterPro" id="IPR002121">
    <property type="entry name" value="HRDC_dom"/>
</dbReference>
<dbReference type="PANTHER" id="PTHR47649:SF1">
    <property type="entry name" value="RIBONUCLEASE D"/>
    <property type="match status" value="1"/>
</dbReference>
<feature type="domain" description="HRDC" evidence="2">
    <location>
        <begin position="251"/>
        <end position="340"/>
    </location>
</feature>
<dbReference type="GO" id="GO:0006139">
    <property type="term" value="P:nucleobase-containing compound metabolic process"/>
    <property type="evidence" value="ECO:0007669"/>
    <property type="project" value="InterPro"/>
</dbReference>
<gene>
    <name evidence="3" type="ORF">FNH13_09470</name>
</gene>
<dbReference type="SUPFAM" id="SSF53098">
    <property type="entry name" value="Ribonuclease H-like"/>
    <property type="match status" value="1"/>
</dbReference>
<evidence type="ECO:0000259" key="2">
    <source>
        <dbReference type="PROSITE" id="PS50967"/>
    </source>
</evidence>
<dbReference type="InterPro" id="IPR036397">
    <property type="entry name" value="RNaseH_sf"/>
</dbReference>
<dbReference type="InterPro" id="IPR002562">
    <property type="entry name" value="3'-5'_exonuclease_dom"/>
</dbReference>
<evidence type="ECO:0000256" key="1">
    <source>
        <dbReference type="SAM" id="MobiDB-lite"/>
    </source>
</evidence>
<dbReference type="Gene3D" id="1.10.150.80">
    <property type="entry name" value="HRDC domain"/>
    <property type="match status" value="2"/>
</dbReference>
<dbReference type="SMART" id="SM00341">
    <property type="entry name" value="HRDC"/>
    <property type="match status" value="1"/>
</dbReference>
<dbReference type="InterPro" id="IPR012337">
    <property type="entry name" value="RNaseH-like_sf"/>
</dbReference>
<feature type="region of interest" description="Disordered" evidence="1">
    <location>
        <begin position="294"/>
        <end position="316"/>
    </location>
</feature>
<sequence length="443" mass="48210">MADSPDVHPTFIEPADGSASDHQELTDVADAAPDVEELTEPSGGVPPVTSDAGALDEVVTALAGGQGPVAVDAERASGYRYGQRAYLVQLRRQGAGSVLIDPVALPDLGAVNDALHGVEWVLHAATQDIPCLAEVGLRPSTLFDTELGARLAGRPKVGLAAVLEHYLGVTLAKEHSAVDWSTRPLPEPWLLYATLDVELLIELRDAVAADLEQQGKTEWALQEFAAEVEFTGHQPRQDPWRRTSGMHKVRNRRVAAQVRALWQVRDQIAQQRDTAPGRVLPDATLVDLAVRQPRTPADLTSQRSVEAGRSRQRRAHQGLARYQRQWLDAISATASLPEDELPEIARRSDAPPPARAWVDRDPAAAARLAHARESIAALSEKVTVPVENLLTPDTLRRVLWKPPESFDTDSVDAALAQHGARQWQRELVGPLVAEALQAEPEQE</sequence>
<evidence type="ECO:0000313" key="3">
    <source>
        <dbReference type="EMBL" id="QDO88538.1"/>
    </source>
</evidence>
<dbReference type="AlphaFoldDB" id="A0A516GAL4"/>
<protein>
    <submittedName>
        <fullName evidence="3">Ribonuclease D</fullName>
    </submittedName>
</protein>
<dbReference type="KEGG" id="orz:FNH13_09470"/>